<gene>
    <name evidence="1" type="ORF">BV22DRAFT_1009786</name>
</gene>
<organism evidence="1 2">
    <name type="scientific">Leucogyrophana mollusca</name>
    <dbReference type="NCBI Taxonomy" id="85980"/>
    <lineage>
        <taxon>Eukaryota</taxon>
        <taxon>Fungi</taxon>
        <taxon>Dikarya</taxon>
        <taxon>Basidiomycota</taxon>
        <taxon>Agaricomycotina</taxon>
        <taxon>Agaricomycetes</taxon>
        <taxon>Agaricomycetidae</taxon>
        <taxon>Boletales</taxon>
        <taxon>Boletales incertae sedis</taxon>
        <taxon>Leucogyrophana</taxon>
    </lineage>
</organism>
<protein>
    <submittedName>
        <fullName evidence="1">Asparaginyl-tRNA synthetase</fullName>
    </submittedName>
</protein>
<reference evidence="1" key="1">
    <citation type="journal article" date="2021" name="New Phytol.">
        <title>Evolutionary innovations through gain and loss of genes in the ectomycorrhizal Boletales.</title>
        <authorList>
            <person name="Wu G."/>
            <person name="Miyauchi S."/>
            <person name="Morin E."/>
            <person name="Kuo A."/>
            <person name="Drula E."/>
            <person name="Varga T."/>
            <person name="Kohler A."/>
            <person name="Feng B."/>
            <person name="Cao Y."/>
            <person name="Lipzen A."/>
            <person name="Daum C."/>
            <person name="Hundley H."/>
            <person name="Pangilinan J."/>
            <person name="Johnson J."/>
            <person name="Barry K."/>
            <person name="LaButti K."/>
            <person name="Ng V."/>
            <person name="Ahrendt S."/>
            <person name="Min B."/>
            <person name="Choi I.G."/>
            <person name="Park H."/>
            <person name="Plett J.M."/>
            <person name="Magnuson J."/>
            <person name="Spatafora J.W."/>
            <person name="Nagy L.G."/>
            <person name="Henrissat B."/>
            <person name="Grigoriev I.V."/>
            <person name="Yang Z.L."/>
            <person name="Xu J."/>
            <person name="Martin F.M."/>
        </authorList>
    </citation>
    <scope>NUCLEOTIDE SEQUENCE</scope>
    <source>
        <strain evidence="1">KUC20120723A-06</strain>
    </source>
</reference>
<dbReference type="EMBL" id="MU266388">
    <property type="protein sequence ID" value="KAH7926152.1"/>
    <property type="molecule type" value="Genomic_DNA"/>
</dbReference>
<comment type="caution">
    <text evidence="1">The sequence shown here is derived from an EMBL/GenBank/DDBJ whole genome shotgun (WGS) entry which is preliminary data.</text>
</comment>
<sequence>MFLRGCVTTPATLPKSLAVRRLFSSSQKYFATAGTSLPQTIRQLLARPESSQPLHPVEVSGWVKSVRRQKNVTFAVISDGSWAPGMQAVLSNTNIPKNLTNGASVRLGGTLVKSLGAGQAQELRVDTVDVLGDCDPETYPIQKQALSVEYLRENAHLRPRTDAVASMLRLRSELHRAVHGFFEGQDFTHVHTPILTSSDCEGAGETFRVVPNTAQSTLPEGDAQEEFFSKPAYLTVSSQLHLEALASSLSRVYTLSPCFRAERSQTSRHLAEFWMLEAEWAFTRSVDDVCDLVEACLKGVLARITPDSSLPWSDGRLRSLLNAGQYDAWARMTYTDAVAELERHHASSRAFEFEPKWGRSLQSEHERWLSESFIGGPVFVTDYPASLKPFYMRLNDDRKTVACFDLLIPHVGELVGGSLREERLDYLVASMKTHGLDEEEYKWYTDLRRFGSAPHGGFGMGFERLVSWLSGIENVRECIAMPRWAKRMLL</sequence>
<keyword evidence="2" id="KW-1185">Reference proteome</keyword>
<name>A0ACB8BKX9_9AGAM</name>
<dbReference type="Proteomes" id="UP000790709">
    <property type="component" value="Unassembled WGS sequence"/>
</dbReference>
<evidence type="ECO:0000313" key="1">
    <source>
        <dbReference type="EMBL" id="KAH7926152.1"/>
    </source>
</evidence>
<evidence type="ECO:0000313" key="2">
    <source>
        <dbReference type="Proteomes" id="UP000790709"/>
    </source>
</evidence>
<accession>A0ACB8BKX9</accession>
<proteinExistence type="predicted"/>